<sequence length="345" mass="38013">MLSPCLRRGLSRPISRRVLSTSAGKPSRSNKRVVSAVAAFTAAGVAAYVFLPDPTRSAPTLKNAPLSPRYFTPVTVVSNEESGPDTKVLTLTVPPEVLAASDPNGFHTIWSVFIKDDDIQVERPYTPLYGIDDKGHMVFWIKKYPRGEVGRWLHTKAPGEKIEFRGPLATWDWKNDTWDEVVLISGGTGFAPFHQLLSTVISNPTMSPSTRFTLLHSSKRPEELPPPSLLQPLIDYAEKHPERVNVDLFVDASDGSAASNLHVKRIDRSAIESALGLIKPTPSWWGWLWKQREPQASPKRRVFLVCGPEAMINAIAGPYGRNLSQGQVGGALGEMGLKPSEVYKL</sequence>
<feature type="binding site" evidence="6">
    <location>
        <position position="142"/>
    </location>
    <ligand>
        <name>FAD</name>
        <dbReference type="ChEBI" id="CHEBI:57692"/>
    </ligand>
</feature>
<dbReference type="SUPFAM" id="SSF52343">
    <property type="entry name" value="Ferredoxin reductase-like, C-terminal NADP-linked domain"/>
    <property type="match status" value="1"/>
</dbReference>
<evidence type="ECO:0000256" key="6">
    <source>
        <dbReference type="PIRSR" id="PIRSR601834-1"/>
    </source>
</evidence>
<evidence type="ECO:0000259" key="7">
    <source>
        <dbReference type="PROSITE" id="PS51384"/>
    </source>
</evidence>
<dbReference type="Proteomes" id="UP000521943">
    <property type="component" value="Unassembled WGS sequence"/>
</dbReference>
<protein>
    <submittedName>
        <fullName evidence="8">Ferredoxin reductase-like C-terminal NADP-linked domain-containing protein</fullName>
    </submittedName>
</protein>
<dbReference type="InterPro" id="IPR017938">
    <property type="entry name" value="Riboflavin_synthase-like_b-brl"/>
</dbReference>
<comment type="similarity">
    <text evidence="2">Belongs to the flavoprotein pyridine nucleotide cytochrome reductase family.</text>
</comment>
<dbReference type="Gene3D" id="2.40.30.10">
    <property type="entry name" value="Translation factors"/>
    <property type="match status" value="1"/>
</dbReference>
<keyword evidence="3 6" id="KW-0285">Flavoprotein</keyword>
<evidence type="ECO:0000313" key="8">
    <source>
        <dbReference type="EMBL" id="KAF6762582.1"/>
    </source>
</evidence>
<dbReference type="EMBL" id="JACGCI010000007">
    <property type="protein sequence ID" value="KAF6762582.1"/>
    <property type="molecule type" value="Genomic_DNA"/>
</dbReference>
<evidence type="ECO:0000256" key="2">
    <source>
        <dbReference type="ARBA" id="ARBA00006105"/>
    </source>
</evidence>
<evidence type="ECO:0000256" key="4">
    <source>
        <dbReference type="ARBA" id="ARBA00022827"/>
    </source>
</evidence>
<evidence type="ECO:0000313" key="9">
    <source>
        <dbReference type="Proteomes" id="UP000521943"/>
    </source>
</evidence>
<accession>A0A8H6IE67</accession>
<keyword evidence="5" id="KW-0560">Oxidoreductase</keyword>
<evidence type="ECO:0000256" key="3">
    <source>
        <dbReference type="ARBA" id="ARBA00022630"/>
    </source>
</evidence>
<dbReference type="Pfam" id="PF00970">
    <property type="entry name" value="FAD_binding_6"/>
    <property type="match status" value="1"/>
</dbReference>
<dbReference type="SUPFAM" id="SSF63380">
    <property type="entry name" value="Riboflavin synthase domain-like"/>
    <property type="match status" value="1"/>
</dbReference>
<evidence type="ECO:0000256" key="5">
    <source>
        <dbReference type="ARBA" id="ARBA00023002"/>
    </source>
</evidence>
<evidence type="ECO:0000256" key="1">
    <source>
        <dbReference type="ARBA" id="ARBA00001974"/>
    </source>
</evidence>
<dbReference type="InterPro" id="IPR017927">
    <property type="entry name" value="FAD-bd_FR_type"/>
</dbReference>
<name>A0A8H6IE67_9AGAR</name>
<reference evidence="8 9" key="1">
    <citation type="submission" date="2020-07" db="EMBL/GenBank/DDBJ databases">
        <title>Comparative genomics of pyrophilous fungi reveals a link between fire events and developmental genes.</title>
        <authorList>
            <consortium name="DOE Joint Genome Institute"/>
            <person name="Steindorff A.S."/>
            <person name="Carver A."/>
            <person name="Calhoun S."/>
            <person name="Stillman K."/>
            <person name="Liu H."/>
            <person name="Lipzen A."/>
            <person name="Pangilinan J."/>
            <person name="Labutti K."/>
            <person name="Bruns T.D."/>
            <person name="Grigoriev I.V."/>
        </authorList>
    </citation>
    <scope>NUCLEOTIDE SEQUENCE [LARGE SCALE GENOMIC DNA]</scope>
    <source>
        <strain evidence="8 9">CBS 144469</strain>
    </source>
</reference>
<dbReference type="GO" id="GO:0016491">
    <property type="term" value="F:oxidoreductase activity"/>
    <property type="evidence" value="ECO:0007669"/>
    <property type="project" value="UniProtKB-KW"/>
</dbReference>
<dbReference type="InterPro" id="IPR001834">
    <property type="entry name" value="CBR-like"/>
</dbReference>
<keyword evidence="4 6" id="KW-0274">FAD</keyword>
<dbReference type="PRINTS" id="PR00406">
    <property type="entry name" value="CYTB5RDTASE"/>
</dbReference>
<dbReference type="CDD" id="cd06183">
    <property type="entry name" value="cyt_b5_reduct_like"/>
    <property type="match status" value="1"/>
</dbReference>
<comment type="cofactor">
    <cofactor evidence="1 6">
        <name>FAD</name>
        <dbReference type="ChEBI" id="CHEBI:57692"/>
    </cofactor>
</comment>
<feature type="binding site" evidence="6">
    <location>
        <position position="124"/>
    </location>
    <ligand>
        <name>FAD</name>
        <dbReference type="ChEBI" id="CHEBI:57692"/>
    </ligand>
</feature>
<dbReference type="Pfam" id="PF00175">
    <property type="entry name" value="NAD_binding_1"/>
    <property type="match status" value="1"/>
</dbReference>
<feature type="domain" description="FAD-binding FR-type" evidence="7">
    <location>
        <begin position="69"/>
        <end position="174"/>
    </location>
</feature>
<dbReference type="InterPro" id="IPR039261">
    <property type="entry name" value="FNR_nucleotide-bd"/>
</dbReference>
<dbReference type="PANTHER" id="PTHR19370">
    <property type="entry name" value="NADH-CYTOCHROME B5 REDUCTASE"/>
    <property type="match status" value="1"/>
</dbReference>
<dbReference type="Gene3D" id="3.40.50.80">
    <property type="entry name" value="Nucleotide-binding domain of ferredoxin-NADP reductase (FNR) module"/>
    <property type="match status" value="1"/>
</dbReference>
<dbReference type="PANTHER" id="PTHR19370:SF189">
    <property type="entry name" value="CYTOCHROME C MITOCHONDRIAL IMPORT FACTOR CYC2"/>
    <property type="match status" value="1"/>
</dbReference>
<dbReference type="GO" id="GO:0005739">
    <property type="term" value="C:mitochondrion"/>
    <property type="evidence" value="ECO:0007669"/>
    <property type="project" value="TreeGrafter"/>
</dbReference>
<dbReference type="OrthoDB" id="432685at2759"/>
<dbReference type="InterPro" id="IPR001433">
    <property type="entry name" value="OxRdtase_FAD/NAD-bd"/>
</dbReference>
<dbReference type="InterPro" id="IPR008333">
    <property type="entry name" value="Cbr1-like_FAD-bd_dom"/>
</dbReference>
<gene>
    <name evidence="8" type="ORF">DFP72DRAFT_876275</name>
</gene>
<feature type="binding site" evidence="6">
    <location>
        <position position="125"/>
    </location>
    <ligand>
        <name>FAD</name>
        <dbReference type="ChEBI" id="CHEBI:57692"/>
    </ligand>
</feature>
<proteinExistence type="inferred from homology"/>
<comment type="caution">
    <text evidence="8">The sequence shown here is derived from an EMBL/GenBank/DDBJ whole genome shotgun (WGS) entry which is preliminary data.</text>
</comment>
<feature type="binding site" evidence="6">
    <location>
        <position position="123"/>
    </location>
    <ligand>
        <name>FAD</name>
        <dbReference type="ChEBI" id="CHEBI:57692"/>
    </ligand>
</feature>
<dbReference type="AlphaFoldDB" id="A0A8H6IE67"/>
<keyword evidence="9" id="KW-1185">Reference proteome</keyword>
<feature type="binding site" evidence="6">
    <location>
        <position position="149"/>
    </location>
    <ligand>
        <name>FAD</name>
        <dbReference type="ChEBI" id="CHEBI:57692"/>
    </ligand>
</feature>
<organism evidence="8 9">
    <name type="scientific">Ephemerocybe angulata</name>
    <dbReference type="NCBI Taxonomy" id="980116"/>
    <lineage>
        <taxon>Eukaryota</taxon>
        <taxon>Fungi</taxon>
        <taxon>Dikarya</taxon>
        <taxon>Basidiomycota</taxon>
        <taxon>Agaricomycotina</taxon>
        <taxon>Agaricomycetes</taxon>
        <taxon>Agaricomycetidae</taxon>
        <taxon>Agaricales</taxon>
        <taxon>Agaricineae</taxon>
        <taxon>Psathyrellaceae</taxon>
        <taxon>Ephemerocybe</taxon>
    </lineage>
</organism>
<dbReference type="PROSITE" id="PS51384">
    <property type="entry name" value="FAD_FR"/>
    <property type="match status" value="1"/>
</dbReference>